<sequence length="108" mass="11852">MRWGNRFGTPVDPVPFLVVAAFGFLFCYTFGPSYLMAFGAELAGGLGYSTMAFLAVTGLAYYRFVWTARPELRSEIPARFRIRRIVLGGLVVAGVFALLSLPLLHATV</sequence>
<dbReference type="RefSeq" id="WP_254267928.1">
    <property type="nucleotide sequence ID" value="NZ_CP100400.1"/>
</dbReference>
<dbReference type="GeneID" id="73046427"/>
<evidence type="ECO:0000313" key="2">
    <source>
        <dbReference type="EMBL" id="MFC4826476.1"/>
    </source>
</evidence>
<dbReference type="AlphaFoldDB" id="A0ABD5Q8C1"/>
<feature type="transmembrane region" description="Helical" evidence="1">
    <location>
        <begin position="85"/>
        <end position="104"/>
    </location>
</feature>
<comment type="caution">
    <text evidence="2">The sequence shown here is derived from an EMBL/GenBank/DDBJ whole genome shotgun (WGS) entry which is preliminary data.</text>
</comment>
<name>A0ABD5Q8C1_9EURY</name>
<keyword evidence="1" id="KW-0472">Membrane</keyword>
<keyword evidence="3" id="KW-1185">Reference proteome</keyword>
<gene>
    <name evidence="2" type="ORF">ACFO9K_19645</name>
</gene>
<proteinExistence type="predicted"/>
<accession>A0ABD5Q8C1</accession>
<feature type="transmembrane region" description="Helical" evidence="1">
    <location>
        <begin position="12"/>
        <end position="31"/>
    </location>
</feature>
<protein>
    <submittedName>
        <fullName evidence="2">Uncharacterized protein</fullName>
    </submittedName>
</protein>
<dbReference type="EMBL" id="JBHSHT010000002">
    <property type="protein sequence ID" value="MFC4826476.1"/>
    <property type="molecule type" value="Genomic_DNA"/>
</dbReference>
<evidence type="ECO:0000256" key="1">
    <source>
        <dbReference type="SAM" id="Phobius"/>
    </source>
</evidence>
<keyword evidence="1" id="KW-0812">Transmembrane</keyword>
<feature type="transmembrane region" description="Helical" evidence="1">
    <location>
        <begin position="43"/>
        <end position="64"/>
    </location>
</feature>
<dbReference type="Proteomes" id="UP001595945">
    <property type="component" value="Unassembled WGS sequence"/>
</dbReference>
<evidence type="ECO:0000313" key="3">
    <source>
        <dbReference type="Proteomes" id="UP001595945"/>
    </source>
</evidence>
<reference evidence="2 3" key="1">
    <citation type="journal article" date="2019" name="Int. J. Syst. Evol. Microbiol.">
        <title>The Global Catalogue of Microorganisms (GCM) 10K type strain sequencing project: providing services to taxonomists for standard genome sequencing and annotation.</title>
        <authorList>
            <consortium name="The Broad Institute Genomics Platform"/>
            <consortium name="The Broad Institute Genome Sequencing Center for Infectious Disease"/>
            <person name="Wu L."/>
            <person name="Ma J."/>
        </authorList>
    </citation>
    <scope>NUCLEOTIDE SEQUENCE [LARGE SCALE GENOMIC DNA]</scope>
    <source>
        <strain evidence="2 3">XZYJ18</strain>
    </source>
</reference>
<keyword evidence="1" id="KW-1133">Transmembrane helix</keyword>
<organism evidence="2 3">
    <name type="scientific">Halorussus aquaticus</name>
    <dbReference type="NCBI Taxonomy" id="2953748"/>
    <lineage>
        <taxon>Archaea</taxon>
        <taxon>Methanobacteriati</taxon>
        <taxon>Methanobacteriota</taxon>
        <taxon>Stenosarchaea group</taxon>
        <taxon>Halobacteria</taxon>
        <taxon>Halobacteriales</taxon>
        <taxon>Haladaptataceae</taxon>
        <taxon>Halorussus</taxon>
    </lineage>
</organism>